<accession>A0A9Q9C537</accession>
<dbReference type="PANTHER" id="PTHR23290">
    <property type="entry name" value="RRNA N6-ADENOSINE-METHYLTRANSFERASE METTL5"/>
    <property type="match status" value="1"/>
</dbReference>
<protein>
    <submittedName>
        <fullName evidence="2">Methyltransferase-like protein 5</fullName>
    </submittedName>
</protein>
<dbReference type="EMBL" id="CP119069">
    <property type="protein sequence ID" value="WEL39338.1"/>
    <property type="molecule type" value="Genomic_DNA"/>
</dbReference>
<keyword evidence="5" id="KW-1185">Reference proteome</keyword>
<evidence type="ECO:0000313" key="4">
    <source>
        <dbReference type="Proteomes" id="UP001059546"/>
    </source>
</evidence>
<dbReference type="GO" id="GO:0008168">
    <property type="term" value="F:methyltransferase activity"/>
    <property type="evidence" value="ECO:0007669"/>
    <property type="project" value="UniProtKB-KW"/>
</dbReference>
<dbReference type="SUPFAM" id="SSF53335">
    <property type="entry name" value="S-adenosyl-L-methionine-dependent methyltransferases"/>
    <property type="match status" value="1"/>
</dbReference>
<reference evidence="3 5" key="2">
    <citation type="submission" date="2023-02" db="EMBL/GenBank/DDBJ databases">
        <title>Encephalitozoon hellem ATCC 50451 complete genome.</title>
        <authorList>
            <person name="Mascarenhas dos Santos A.C."/>
            <person name="Julian A.T."/>
            <person name="Pombert J.-F."/>
        </authorList>
    </citation>
    <scope>NUCLEOTIDE SEQUENCE [LARGE SCALE GENOMIC DNA]</scope>
    <source>
        <strain evidence="3 5">ATCC 50451</strain>
    </source>
</reference>
<evidence type="ECO:0000313" key="5">
    <source>
        <dbReference type="Proteomes" id="UP001217963"/>
    </source>
</evidence>
<dbReference type="InterPro" id="IPR041698">
    <property type="entry name" value="Methyltransf_25"/>
</dbReference>
<dbReference type="PANTHER" id="PTHR23290:SF0">
    <property type="entry name" value="RRNA N6-ADENOSINE-METHYLTRANSFERASE METTL5"/>
    <property type="match status" value="1"/>
</dbReference>
<dbReference type="Proteomes" id="UP001059546">
    <property type="component" value="Chromosome VIII"/>
</dbReference>
<dbReference type="OrthoDB" id="7848332at2759"/>
<dbReference type="InterPro" id="IPR051720">
    <property type="entry name" value="rRNA_MeTrfase/Polyamine_Synth"/>
</dbReference>
<reference evidence="2" key="1">
    <citation type="submission" date="2021-05" db="EMBL/GenBank/DDBJ databases">
        <title>Encephalitozoon hellem ATCC 50604 Complete Genome.</title>
        <authorList>
            <person name="Mascarenhas dos Santos A.C."/>
            <person name="Julian A.T."/>
            <person name="Pombert J.-F."/>
        </authorList>
    </citation>
    <scope>NUCLEOTIDE SEQUENCE</scope>
    <source>
        <strain evidence="2">ATCC 50604</strain>
    </source>
</reference>
<dbReference type="Proteomes" id="UP001217963">
    <property type="component" value="Chromosome VIII"/>
</dbReference>
<dbReference type="PRINTS" id="PR00507">
    <property type="entry name" value="N12N6MTFRASE"/>
</dbReference>
<evidence type="ECO:0000313" key="3">
    <source>
        <dbReference type="EMBL" id="WEL39338.1"/>
    </source>
</evidence>
<dbReference type="Pfam" id="PF13649">
    <property type="entry name" value="Methyltransf_25"/>
    <property type="match status" value="1"/>
</dbReference>
<proteinExistence type="predicted"/>
<name>A0A9Q9C537_ENCHE</name>
<dbReference type="EMBL" id="CP075154">
    <property type="protein sequence ID" value="UTX43860.1"/>
    <property type="molecule type" value="Genomic_DNA"/>
</dbReference>
<dbReference type="Gene3D" id="3.40.50.150">
    <property type="entry name" value="Vaccinia Virus protein VP39"/>
    <property type="match status" value="1"/>
</dbReference>
<dbReference type="InterPro" id="IPR029063">
    <property type="entry name" value="SAM-dependent_MTases_sf"/>
</dbReference>
<keyword evidence="2" id="KW-0808">Transferase</keyword>
<dbReference type="GO" id="GO:0032259">
    <property type="term" value="P:methylation"/>
    <property type="evidence" value="ECO:0007669"/>
    <property type="project" value="UniProtKB-KW"/>
</dbReference>
<sequence length="199" mass="22876">MKIKELKMKLSKVRDFRKMSVGLEQYMTPPDIAASMVSVAHHTYDDIEGKSILDLCCGTGMLSFACGYFSPSYILGVDLCPEALEMFRLNNYEFGINIDLLRCSIDDLTFIEGRFNTAMINPPFGTKIKHADIKAVDKALELCNVVYSLHKTSTRKYITARYPNVKVLAEIKYELPRKHDFHKKDKKTINVDFIRIQRH</sequence>
<dbReference type="AlphaFoldDB" id="A0A9Q9C537"/>
<dbReference type="CDD" id="cd02440">
    <property type="entry name" value="AdoMet_MTases"/>
    <property type="match status" value="1"/>
</dbReference>
<gene>
    <name evidence="2" type="ORF">GPU96_08g16340</name>
    <name evidence="3" type="ORF">PFJ87_08g02040</name>
</gene>
<feature type="domain" description="Methyltransferase" evidence="1">
    <location>
        <begin position="52"/>
        <end position="133"/>
    </location>
</feature>
<evidence type="ECO:0000259" key="1">
    <source>
        <dbReference type="Pfam" id="PF13649"/>
    </source>
</evidence>
<organism evidence="2 4">
    <name type="scientific">Encephalitozoon hellem</name>
    <name type="common">Microsporidian parasite</name>
    <dbReference type="NCBI Taxonomy" id="27973"/>
    <lineage>
        <taxon>Eukaryota</taxon>
        <taxon>Fungi</taxon>
        <taxon>Fungi incertae sedis</taxon>
        <taxon>Microsporidia</taxon>
        <taxon>Unikaryonidae</taxon>
        <taxon>Encephalitozoon</taxon>
    </lineage>
</organism>
<evidence type="ECO:0000313" key="2">
    <source>
        <dbReference type="EMBL" id="UTX43860.1"/>
    </source>
</evidence>
<keyword evidence="2" id="KW-0489">Methyltransferase</keyword>